<dbReference type="InterPro" id="IPR036390">
    <property type="entry name" value="WH_DNA-bd_sf"/>
</dbReference>
<feature type="domain" description="HTH lysR-type" evidence="5">
    <location>
        <begin position="1"/>
        <end position="59"/>
    </location>
</feature>
<dbReference type="EMBL" id="BAABHS010000006">
    <property type="protein sequence ID" value="GAA4957981.1"/>
    <property type="molecule type" value="Genomic_DNA"/>
</dbReference>
<dbReference type="PANTHER" id="PTHR30346:SF0">
    <property type="entry name" value="HCA OPERON TRANSCRIPTIONAL ACTIVATOR HCAR"/>
    <property type="match status" value="1"/>
</dbReference>
<dbReference type="Gene3D" id="1.10.10.10">
    <property type="entry name" value="Winged helix-like DNA-binding domain superfamily/Winged helix DNA-binding domain"/>
    <property type="match status" value="1"/>
</dbReference>
<dbReference type="Proteomes" id="UP001500466">
    <property type="component" value="Unassembled WGS sequence"/>
</dbReference>
<protein>
    <submittedName>
        <fullName evidence="6">LysR family transcriptional regulator</fullName>
    </submittedName>
</protein>
<dbReference type="InterPro" id="IPR005119">
    <property type="entry name" value="LysR_subst-bd"/>
</dbReference>
<evidence type="ECO:0000313" key="6">
    <source>
        <dbReference type="EMBL" id="GAA4957981.1"/>
    </source>
</evidence>
<dbReference type="InterPro" id="IPR000847">
    <property type="entry name" value="LysR_HTH_N"/>
</dbReference>
<keyword evidence="2" id="KW-0805">Transcription regulation</keyword>
<dbReference type="Pfam" id="PF03466">
    <property type="entry name" value="LysR_substrate"/>
    <property type="match status" value="1"/>
</dbReference>
<name>A0ABP9GZJ4_9ACTN</name>
<gene>
    <name evidence="6" type="ORF">GCM10023205_20590</name>
</gene>
<evidence type="ECO:0000256" key="1">
    <source>
        <dbReference type="ARBA" id="ARBA00009437"/>
    </source>
</evidence>
<evidence type="ECO:0000259" key="5">
    <source>
        <dbReference type="PROSITE" id="PS50931"/>
    </source>
</evidence>
<proteinExistence type="inferred from homology"/>
<dbReference type="PANTHER" id="PTHR30346">
    <property type="entry name" value="TRANSCRIPTIONAL DUAL REGULATOR HCAR-RELATED"/>
    <property type="match status" value="1"/>
</dbReference>
<dbReference type="Pfam" id="PF00126">
    <property type="entry name" value="HTH_1"/>
    <property type="match status" value="1"/>
</dbReference>
<dbReference type="CDD" id="cd08414">
    <property type="entry name" value="PBP2_LTTR_aromatics_like"/>
    <property type="match status" value="1"/>
</dbReference>
<evidence type="ECO:0000256" key="3">
    <source>
        <dbReference type="ARBA" id="ARBA00023125"/>
    </source>
</evidence>
<accession>A0ABP9GZJ4</accession>
<evidence type="ECO:0000256" key="4">
    <source>
        <dbReference type="ARBA" id="ARBA00023163"/>
    </source>
</evidence>
<dbReference type="RefSeq" id="WP_345675050.1">
    <property type="nucleotide sequence ID" value="NZ_BAABHS010000006.1"/>
</dbReference>
<dbReference type="SUPFAM" id="SSF46785">
    <property type="entry name" value="Winged helix' DNA-binding domain"/>
    <property type="match status" value="1"/>
</dbReference>
<dbReference type="Gene3D" id="3.40.190.10">
    <property type="entry name" value="Periplasmic binding protein-like II"/>
    <property type="match status" value="2"/>
</dbReference>
<keyword evidence="7" id="KW-1185">Reference proteome</keyword>
<evidence type="ECO:0000256" key="2">
    <source>
        <dbReference type="ARBA" id="ARBA00023015"/>
    </source>
</evidence>
<keyword evidence="4" id="KW-0804">Transcription</keyword>
<dbReference type="PROSITE" id="PS50931">
    <property type="entry name" value="HTH_LYSR"/>
    <property type="match status" value="1"/>
</dbReference>
<keyword evidence="3" id="KW-0238">DNA-binding</keyword>
<reference evidence="7" key="1">
    <citation type="journal article" date="2019" name="Int. J. Syst. Evol. Microbiol.">
        <title>The Global Catalogue of Microorganisms (GCM) 10K type strain sequencing project: providing services to taxonomists for standard genome sequencing and annotation.</title>
        <authorList>
            <consortium name="The Broad Institute Genomics Platform"/>
            <consortium name="The Broad Institute Genome Sequencing Center for Infectious Disease"/>
            <person name="Wu L."/>
            <person name="Ma J."/>
        </authorList>
    </citation>
    <scope>NUCLEOTIDE SEQUENCE [LARGE SCALE GENOMIC DNA]</scope>
    <source>
        <strain evidence="7">JCM 17986</strain>
    </source>
</reference>
<sequence length="302" mass="33173">MLERHEMEAFLAVASELHFGRAAEQIGVSPARVSQAIQKVERRIGAPLFERTSRRVGLTPLGARLYAEVRPLYDGIQAALDRARDAAHGVGGTLRLGIMGALGHLILDVIDAFTDRHPECEVQIREIHFSDPFGALRAGEIDVAVVWLPVREPDLRVGPVVVREGNVLAVSSRHRLAGRETVSLEDIADERVIGVDRPEVPEYWEIAHAPRHTRSGRAIPRGDRATTFQEILAAVVTGPEVSFVSEHAKDFYVRPGITYIPISDAAPIRWGLVWRGAGELHRVRAFAEAAEAVSLAKGIPQE</sequence>
<dbReference type="SUPFAM" id="SSF53850">
    <property type="entry name" value="Periplasmic binding protein-like II"/>
    <property type="match status" value="1"/>
</dbReference>
<comment type="caution">
    <text evidence="6">The sequence shown here is derived from an EMBL/GenBank/DDBJ whole genome shotgun (WGS) entry which is preliminary data.</text>
</comment>
<comment type="similarity">
    <text evidence="1">Belongs to the LysR transcriptional regulatory family.</text>
</comment>
<organism evidence="6 7">
    <name type="scientific">Yinghuangia aomiensis</name>
    <dbReference type="NCBI Taxonomy" id="676205"/>
    <lineage>
        <taxon>Bacteria</taxon>
        <taxon>Bacillati</taxon>
        <taxon>Actinomycetota</taxon>
        <taxon>Actinomycetes</taxon>
        <taxon>Kitasatosporales</taxon>
        <taxon>Streptomycetaceae</taxon>
        <taxon>Yinghuangia</taxon>
    </lineage>
</organism>
<evidence type="ECO:0000313" key="7">
    <source>
        <dbReference type="Proteomes" id="UP001500466"/>
    </source>
</evidence>
<dbReference type="InterPro" id="IPR036388">
    <property type="entry name" value="WH-like_DNA-bd_sf"/>
</dbReference>